<proteinExistence type="predicted"/>
<evidence type="ECO:0000259" key="9">
    <source>
        <dbReference type="PROSITE" id="PS50073"/>
    </source>
</evidence>
<dbReference type="InterPro" id="IPR051763">
    <property type="entry name" value="Copper_Homeo_Regul"/>
</dbReference>
<dbReference type="SMART" id="SM01090">
    <property type="entry name" value="Copper-fist"/>
    <property type="match status" value="1"/>
</dbReference>
<dbReference type="EMBL" id="JAAAJA010000038">
    <property type="protein sequence ID" value="KAG0265075.1"/>
    <property type="molecule type" value="Genomic_DNA"/>
</dbReference>
<feature type="region of interest" description="Disordered" evidence="8">
    <location>
        <begin position="99"/>
        <end position="122"/>
    </location>
</feature>
<evidence type="ECO:0000256" key="7">
    <source>
        <dbReference type="ARBA" id="ARBA00023242"/>
    </source>
</evidence>
<protein>
    <recommendedName>
        <fullName evidence="9">Copper-fist domain-containing protein</fullName>
    </recommendedName>
</protein>
<dbReference type="PANTHER" id="PTHR28088">
    <property type="entry name" value="TRANSCRIPTIONAL ACTIVATOR HAA1-RELATED"/>
    <property type="match status" value="1"/>
</dbReference>
<keyword evidence="5" id="KW-0805">Transcription regulation</keyword>
<accession>A0A9P6U985</accession>
<dbReference type="PANTHER" id="PTHR28088:SF5">
    <property type="entry name" value="TRANSCRIPTIONAL ACTIVATOR HAA1-RELATED"/>
    <property type="match status" value="1"/>
</dbReference>
<gene>
    <name evidence="10" type="ORF">BG011_005478</name>
</gene>
<feature type="compositionally biased region" description="Polar residues" evidence="8">
    <location>
        <begin position="664"/>
        <end position="680"/>
    </location>
</feature>
<keyword evidence="3" id="KW-0862">Zinc</keyword>
<sequence length="763" mass="81884">MVFVNGQKFACATCIKGHRSTSCNHGERPLHEIKKKGRPSTQCMHCKELRKAKQVHVRCLCGREEGASSGTTGAKWTKSMSHDGHILTSAGIGGEDLLRSLSADSSSPKESTDSASPCSDARPCTCQEGGVCICCRDRSGRVVVKPSKSSSRHNMFSNYPSRHQRGTASLDLIKSTSTFIPLQMQGPQVIQSPEENVYSGIGVNGTFTGLRISDNSNNNNSSSPTSFTQISGSGSDRSPSLSSPTCSQHDQLQSQLCFDFTSSSEYESDHRSPMTSYPYFPQAVDSYALNNDTSNIAEGDAAMTQGIRNRLTPMSSMLSEDTGVLYSPLSTHLSDAPSPMPISSIQTGSTECPTFSTATPTTTKSCCKSSQMASSTAVSSVQQSTSAGESSEAQRGPGMGGCGCAVSASMCCCGELCACPGCLAYPNNQNTLKSTFPPVTLSSNATDANGSVRTLGNSMDISQPAMVASPASKGSCCGSSRNTAIGTSNLQAVNLSQALSLIEANSQNGTLALSDDVRQALRESLNTLGQSGMESVKMQHPTLLGDNGVLICGCGCGRPTVDCADCFRDMCEFVGESQARTMKDELEYEMAMNREGGYLADLGLNMNMSESMNMSLNMDMDMGMNIGMDEGVSQPSEEAQRIGASSSIYEQQQQQQGERQRQEITSMTQSLYQEKSSNPNEALDQHQRNTGPTLGPQQSQGQSNLNLEQEQILRMRLQLLEQEQMRLSQLQPSNLNNLQLDFLDDEDWSFVNEIRTDGPGHHV</sequence>
<feature type="region of interest" description="Disordered" evidence="8">
    <location>
        <begin position="145"/>
        <end position="164"/>
    </location>
</feature>
<keyword evidence="2" id="KW-0479">Metal-binding</keyword>
<keyword evidence="7" id="KW-0539">Nucleus</keyword>
<feature type="region of interest" description="Disordered" evidence="8">
    <location>
        <begin position="378"/>
        <end position="397"/>
    </location>
</feature>
<dbReference type="GO" id="GO:0006878">
    <property type="term" value="P:intracellular copper ion homeostasis"/>
    <property type="evidence" value="ECO:0007669"/>
    <property type="project" value="TreeGrafter"/>
</dbReference>
<keyword evidence="6" id="KW-0804">Transcription</keyword>
<evidence type="ECO:0000256" key="5">
    <source>
        <dbReference type="ARBA" id="ARBA00023015"/>
    </source>
</evidence>
<dbReference type="PROSITE" id="PS50073">
    <property type="entry name" value="COPPER_FIST_2"/>
    <property type="match status" value="1"/>
</dbReference>
<comment type="caution">
    <text evidence="10">The sequence shown here is derived from an EMBL/GenBank/DDBJ whole genome shotgun (WGS) entry which is preliminary data.</text>
</comment>
<evidence type="ECO:0000313" key="10">
    <source>
        <dbReference type="EMBL" id="KAG0265075.1"/>
    </source>
</evidence>
<feature type="compositionally biased region" description="Low complexity" evidence="8">
    <location>
        <begin position="213"/>
        <end position="223"/>
    </location>
</feature>
<dbReference type="GO" id="GO:0005507">
    <property type="term" value="F:copper ion binding"/>
    <property type="evidence" value="ECO:0007669"/>
    <property type="project" value="InterPro"/>
</dbReference>
<name>A0A9P6U985_9FUNG</name>
<dbReference type="InterPro" id="IPR001083">
    <property type="entry name" value="Cu_fist_DNA-bd_dom"/>
</dbReference>
<dbReference type="Gene3D" id="3.90.430.10">
    <property type="entry name" value="Copper fist DNA-binding domain"/>
    <property type="match status" value="1"/>
</dbReference>
<evidence type="ECO:0000256" key="4">
    <source>
        <dbReference type="ARBA" id="ARBA00023008"/>
    </source>
</evidence>
<feature type="compositionally biased region" description="Low complexity" evidence="8">
    <location>
        <begin position="231"/>
        <end position="247"/>
    </location>
</feature>
<dbReference type="GO" id="GO:0006879">
    <property type="term" value="P:intracellular iron ion homeostasis"/>
    <property type="evidence" value="ECO:0007669"/>
    <property type="project" value="TreeGrafter"/>
</dbReference>
<dbReference type="SMART" id="SM00412">
    <property type="entry name" value="Cu_FIST"/>
    <property type="match status" value="1"/>
</dbReference>
<evidence type="ECO:0000256" key="6">
    <source>
        <dbReference type="ARBA" id="ARBA00023163"/>
    </source>
</evidence>
<dbReference type="SUPFAM" id="SSF57879">
    <property type="entry name" value="Zinc domain conserved in yeast copper-regulated transcription factors"/>
    <property type="match status" value="1"/>
</dbReference>
<keyword evidence="11" id="KW-1185">Reference proteome</keyword>
<dbReference type="GO" id="GO:0000981">
    <property type="term" value="F:DNA-binding transcription factor activity, RNA polymerase II-specific"/>
    <property type="evidence" value="ECO:0007669"/>
    <property type="project" value="TreeGrafter"/>
</dbReference>
<feature type="compositionally biased region" description="Polar residues" evidence="8">
    <location>
        <begin position="688"/>
        <end position="704"/>
    </location>
</feature>
<dbReference type="InterPro" id="IPR036395">
    <property type="entry name" value="Cu_fist_DNA-bd_dom_sf"/>
</dbReference>
<feature type="domain" description="Copper-fist" evidence="9">
    <location>
        <begin position="1"/>
        <end position="40"/>
    </location>
</feature>
<evidence type="ECO:0000313" key="11">
    <source>
        <dbReference type="Proteomes" id="UP000726737"/>
    </source>
</evidence>
<evidence type="ECO:0000256" key="3">
    <source>
        <dbReference type="ARBA" id="ARBA00022833"/>
    </source>
</evidence>
<dbReference type="GO" id="GO:0005634">
    <property type="term" value="C:nucleus"/>
    <property type="evidence" value="ECO:0007669"/>
    <property type="project" value="UniProtKB-SubCell"/>
</dbReference>
<dbReference type="GO" id="GO:0045944">
    <property type="term" value="P:positive regulation of transcription by RNA polymerase II"/>
    <property type="evidence" value="ECO:0007669"/>
    <property type="project" value="TreeGrafter"/>
</dbReference>
<dbReference type="OrthoDB" id="5600085at2759"/>
<evidence type="ECO:0000256" key="2">
    <source>
        <dbReference type="ARBA" id="ARBA00022723"/>
    </source>
</evidence>
<organism evidence="10 11">
    <name type="scientific">Mortierella polycephala</name>
    <dbReference type="NCBI Taxonomy" id="41804"/>
    <lineage>
        <taxon>Eukaryota</taxon>
        <taxon>Fungi</taxon>
        <taxon>Fungi incertae sedis</taxon>
        <taxon>Mucoromycota</taxon>
        <taxon>Mortierellomycotina</taxon>
        <taxon>Mortierellomycetes</taxon>
        <taxon>Mortierellales</taxon>
        <taxon>Mortierellaceae</taxon>
        <taxon>Mortierella</taxon>
    </lineage>
</organism>
<dbReference type="GO" id="GO:0000978">
    <property type="term" value="F:RNA polymerase II cis-regulatory region sequence-specific DNA binding"/>
    <property type="evidence" value="ECO:0007669"/>
    <property type="project" value="TreeGrafter"/>
</dbReference>
<dbReference type="Proteomes" id="UP000726737">
    <property type="component" value="Unassembled WGS sequence"/>
</dbReference>
<reference evidence="10" key="1">
    <citation type="journal article" date="2020" name="Fungal Divers.">
        <title>Resolving the Mortierellaceae phylogeny through synthesis of multi-gene phylogenetics and phylogenomics.</title>
        <authorList>
            <person name="Vandepol N."/>
            <person name="Liber J."/>
            <person name="Desiro A."/>
            <person name="Na H."/>
            <person name="Kennedy M."/>
            <person name="Barry K."/>
            <person name="Grigoriev I.V."/>
            <person name="Miller A.N."/>
            <person name="O'Donnell K."/>
            <person name="Stajich J.E."/>
            <person name="Bonito G."/>
        </authorList>
    </citation>
    <scope>NUCLEOTIDE SEQUENCE</scope>
    <source>
        <strain evidence="10">KOD948</strain>
    </source>
</reference>
<keyword evidence="4" id="KW-0186">Copper</keyword>
<comment type="subcellular location">
    <subcellularLocation>
        <location evidence="1">Nucleus</location>
    </subcellularLocation>
</comment>
<dbReference type="AlphaFoldDB" id="A0A9P6U985"/>
<dbReference type="PRINTS" id="PR00617">
    <property type="entry name" value="COPPERFIST"/>
</dbReference>
<feature type="compositionally biased region" description="Low complexity" evidence="8">
    <location>
        <begin position="378"/>
        <end position="387"/>
    </location>
</feature>
<evidence type="ECO:0000256" key="8">
    <source>
        <dbReference type="SAM" id="MobiDB-lite"/>
    </source>
</evidence>
<feature type="region of interest" description="Disordered" evidence="8">
    <location>
        <begin position="212"/>
        <end position="248"/>
    </location>
</feature>
<feature type="compositionally biased region" description="Polar residues" evidence="8">
    <location>
        <begin position="633"/>
        <end position="649"/>
    </location>
</feature>
<dbReference type="FunFam" id="3.90.430.10:FF:000001">
    <property type="entry name" value="Copper fist DNA-binding protein"/>
    <property type="match status" value="1"/>
</dbReference>
<feature type="region of interest" description="Disordered" evidence="8">
    <location>
        <begin position="625"/>
        <end position="704"/>
    </location>
</feature>
<evidence type="ECO:0000256" key="1">
    <source>
        <dbReference type="ARBA" id="ARBA00004123"/>
    </source>
</evidence>
<dbReference type="Pfam" id="PF00649">
    <property type="entry name" value="Copper-fist"/>
    <property type="match status" value="1"/>
</dbReference>